<sequence>MRLSTSFAAVVLAIGVGVTSMPECQTICFGADVGDASGTSSVLPRPDFRFTGDVGRTYLDSDKPQFPQPVKAPKGAPNILLVLLDDAGFGQFSTFGGGIPSPTMDRLAADGLRYNRFHTTALCSPTRAALITGRNHHSNGFASITETATGYDGYTCVLPKACGTVAEVLKQNGYSTAWIGKNHNTPPWDTSQAGPFDRWANGLGFEYFYGFNAGDMNHWNPILYENRNLVPASTDPNYHLTEDLANRSIAWVRQMKSIAPDKPFFLYVAPGATHAPHHAPKDWIEKFKGKFDGGWDAYREETLARQKKLGVVPENTMLTERSHGLPAWDSLNADQKRLYARMMEVFCAYGAHVDHRMGRVIDAVKQLPDADNTIIIYIAGDNGSSAEGGIEGSLCENMFFNGFPTCTGRLQYCCKKAASLSGCSSWRAVSDCAGALAVIVVPFELTYRDANMRLARGQALVGRAVSATGADLELEADHLYHLPVSRWAVDEHPQRGDLQEIGATYTARAEKPQQQACSHYSNGTSPQPGTKSFRCPL</sequence>
<evidence type="ECO:0000313" key="7">
    <source>
        <dbReference type="EMBL" id="BBO35218.1"/>
    </source>
</evidence>
<evidence type="ECO:0000256" key="4">
    <source>
        <dbReference type="ARBA" id="ARBA00022837"/>
    </source>
</evidence>
<feature type="compositionally biased region" description="Polar residues" evidence="5">
    <location>
        <begin position="514"/>
        <end position="530"/>
    </location>
</feature>
<dbReference type="SUPFAM" id="SSF53649">
    <property type="entry name" value="Alkaline phosphatase-like"/>
    <property type="match status" value="1"/>
</dbReference>
<dbReference type="AlphaFoldDB" id="A0A5K7XFD1"/>
<protein>
    <submittedName>
        <fullName evidence="7">Arylsulfatase</fullName>
        <ecNumber evidence="7">3.1.6.1</ecNumber>
    </submittedName>
</protein>
<accession>A0A5K7XFD1</accession>
<feature type="domain" description="Sulfatase N-terminal" evidence="6">
    <location>
        <begin position="77"/>
        <end position="388"/>
    </location>
</feature>
<dbReference type="GO" id="GO:0004065">
    <property type="term" value="F:arylsulfatase activity"/>
    <property type="evidence" value="ECO:0007669"/>
    <property type="project" value="UniProtKB-EC"/>
</dbReference>
<feature type="region of interest" description="Disordered" evidence="5">
    <location>
        <begin position="514"/>
        <end position="537"/>
    </location>
</feature>
<evidence type="ECO:0000313" key="8">
    <source>
        <dbReference type="Proteomes" id="UP000326837"/>
    </source>
</evidence>
<dbReference type="InterPro" id="IPR050738">
    <property type="entry name" value="Sulfatase"/>
</dbReference>
<dbReference type="PANTHER" id="PTHR42693">
    <property type="entry name" value="ARYLSULFATASE FAMILY MEMBER"/>
    <property type="match status" value="1"/>
</dbReference>
<organism evidence="7 8">
    <name type="scientific">Lacipirellula parvula</name>
    <dbReference type="NCBI Taxonomy" id="2650471"/>
    <lineage>
        <taxon>Bacteria</taxon>
        <taxon>Pseudomonadati</taxon>
        <taxon>Planctomycetota</taxon>
        <taxon>Planctomycetia</taxon>
        <taxon>Pirellulales</taxon>
        <taxon>Lacipirellulaceae</taxon>
        <taxon>Lacipirellula</taxon>
    </lineage>
</organism>
<keyword evidence="8" id="KW-1185">Reference proteome</keyword>
<dbReference type="Proteomes" id="UP000326837">
    <property type="component" value="Chromosome"/>
</dbReference>
<dbReference type="EC" id="3.1.6.1" evidence="7"/>
<evidence type="ECO:0000259" key="6">
    <source>
        <dbReference type="Pfam" id="PF00884"/>
    </source>
</evidence>
<keyword evidence="2" id="KW-0479">Metal-binding</keyword>
<evidence type="ECO:0000256" key="3">
    <source>
        <dbReference type="ARBA" id="ARBA00022801"/>
    </source>
</evidence>
<evidence type="ECO:0000256" key="1">
    <source>
        <dbReference type="ARBA" id="ARBA00008779"/>
    </source>
</evidence>
<comment type="similarity">
    <text evidence="1">Belongs to the sulfatase family.</text>
</comment>
<dbReference type="InterPro" id="IPR024607">
    <property type="entry name" value="Sulfatase_CS"/>
</dbReference>
<dbReference type="RefSeq" id="WP_198421788.1">
    <property type="nucleotide sequence ID" value="NZ_AP021861.1"/>
</dbReference>
<reference evidence="8" key="1">
    <citation type="submission" date="2019-10" db="EMBL/GenBank/DDBJ databases">
        <title>Lacipirellula parvula gen. nov., sp. nov., representing a lineage of planctomycetes widespread in freshwater anoxic habitats, and description of the family Lacipirellulaceae.</title>
        <authorList>
            <person name="Dedysh S.N."/>
            <person name="Kulichevskaya I.S."/>
            <person name="Beletsky A.V."/>
            <person name="Rakitin A.L."/>
            <person name="Mardanov A.V."/>
            <person name="Ivanova A.A."/>
            <person name="Saltykova V.X."/>
            <person name="Rijpstra W.I.C."/>
            <person name="Sinninghe Damste J.S."/>
            <person name="Ravin N.V."/>
        </authorList>
    </citation>
    <scope>NUCLEOTIDE SEQUENCE [LARGE SCALE GENOMIC DNA]</scope>
    <source>
        <strain evidence="8">PX69</strain>
    </source>
</reference>
<gene>
    <name evidence="7" type="ORF">PLANPX_4830</name>
</gene>
<dbReference type="KEGG" id="lpav:PLANPX_4830"/>
<dbReference type="GO" id="GO:0046872">
    <property type="term" value="F:metal ion binding"/>
    <property type="evidence" value="ECO:0007669"/>
    <property type="project" value="UniProtKB-KW"/>
</dbReference>
<dbReference type="EMBL" id="AP021861">
    <property type="protein sequence ID" value="BBO35218.1"/>
    <property type="molecule type" value="Genomic_DNA"/>
</dbReference>
<evidence type="ECO:0000256" key="2">
    <source>
        <dbReference type="ARBA" id="ARBA00022723"/>
    </source>
</evidence>
<dbReference type="PROSITE" id="PS00523">
    <property type="entry name" value="SULFATASE_1"/>
    <property type="match status" value="1"/>
</dbReference>
<keyword evidence="4" id="KW-0106">Calcium</keyword>
<proteinExistence type="inferred from homology"/>
<name>A0A5K7XFD1_9BACT</name>
<keyword evidence="3 7" id="KW-0378">Hydrolase</keyword>
<evidence type="ECO:0000256" key="5">
    <source>
        <dbReference type="SAM" id="MobiDB-lite"/>
    </source>
</evidence>
<dbReference type="Pfam" id="PF00884">
    <property type="entry name" value="Sulfatase"/>
    <property type="match status" value="1"/>
</dbReference>
<dbReference type="InterPro" id="IPR000917">
    <property type="entry name" value="Sulfatase_N"/>
</dbReference>
<dbReference type="PANTHER" id="PTHR42693:SF43">
    <property type="entry name" value="BLL2667 PROTEIN"/>
    <property type="match status" value="1"/>
</dbReference>
<dbReference type="InterPro" id="IPR017850">
    <property type="entry name" value="Alkaline_phosphatase_core_sf"/>
</dbReference>
<dbReference type="Gene3D" id="3.40.720.10">
    <property type="entry name" value="Alkaline Phosphatase, subunit A"/>
    <property type="match status" value="1"/>
</dbReference>